<keyword evidence="10 13" id="KW-0675">Receptor</keyword>
<keyword evidence="9 12" id="KW-0472">Membrane</keyword>
<evidence type="ECO:0000256" key="10">
    <source>
        <dbReference type="ARBA" id="ARBA00023170"/>
    </source>
</evidence>
<dbReference type="Gene3D" id="3.40.50.300">
    <property type="entry name" value="P-loop containing nucleotide triphosphate hydrolases"/>
    <property type="match status" value="1"/>
</dbReference>
<comment type="subcellular location">
    <subcellularLocation>
        <location evidence="1">Endoplasmic reticulum membrane</location>
        <topology evidence="1">Single-pass membrane protein</topology>
    </subcellularLocation>
</comment>
<organism evidence="13 14">
    <name type="scientific">Clavispora lusitaniae</name>
    <name type="common">Candida lusitaniae</name>
    <dbReference type="NCBI Taxonomy" id="36911"/>
    <lineage>
        <taxon>Eukaryota</taxon>
        <taxon>Fungi</taxon>
        <taxon>Dikarya</taxon>
        <taxon>Ascomycota</taxon>
        <taxon>Saccharomycotina</taxon>
        <taxon>Pichiomycetes</taxon>
        <taxon>Metschnikowiaceae</taxon>
        <taxon>Clavispora</taxon>
    </lineage>
</organism>
<dbReference type="SUPFAM" id="SSF52540">
    <property type="entry name" value="P-loop containing nucleoside triphosphate hydrolases"/>
    <property type="match status" value="1"/>
</dbReference>
<keyword evidence="7 12" id="KW-1133">Transmembrane helix</keyword>
<dbReference type="GO" id="GO:0005525">
    <property type="term" value="F:GTP binding"/>
    <property type="evidence" value="ECO:0007669"/>
    <property type="project" value="UniProtKB-KW"/>
</dbReference>
<dbReference type="InterPro" id="IPR019009">
    <property type="entry name" value="SRP_receptor_beta_su"/>
</dbReference>
<dbReference type="KEGG" id="clus:A9F13_06g03069"/>
<dbReference type="GO" id="GO:0005789">
    <property type="term" value="C:endoplasmic reticulum membrane"/>
    <property type="evidence" value="ECO:0007669"/>
    <property type="project" value="UniProtKB-SubCell"/>
</dbReference>
<dbReference type="CDD" id="cd04105">
    <property type="entry name" value="SR_beta"/>
    <property type="match status" value="1"/>
</dbReference>
<accession>A0AA91T2I8</accession>
<dbReference type="Pfam" id="PF09439">
    <property type="entry name" value="SRPRB"/>
    <property type="match status" value="1"/>
</dbReference>
<gene>
    <name evidence="13" type="ORF">A9F13_06g03069</name>
</gene>
<protein>
    <recommendedName>
        <fullName evidence="3">Signal recognition particle receptor subunit beta</fullName>
    </recommendedName>
</protein>
<keyword evidence="5" id="KW-0547">Nucleotide-binding</keyword>
<evidence type="ECO:0000256" key="11">
    <source>
        <dbReference type="SAM" id="MobiDB-lite"/>
    </source>
</evidence>
<dbReference type="InterPro" id="IPR027417">
    <property type="entry name" value="P-loop_NTPase"/>
</dbReference>
<evidence type="ECO:0000313" key="13">
    <source>
        <dbReference type="EMBL" id="OVF09151.1"/>
    </source>
</evidence>
<keyword evidence="8" id="KW-0342">GTP-binding</keyword>
<sequence length="281" mass="31382">MDQVQKILTAILAGLVVLLVVMYFQSAGSATRKSKSKLYKPTFLVLGPNGGGKTALFFQLQEGDEKSQATISSLEPNIGSISIPFSNSKIQKEYQLIDYPGHLKYSQLLRKLIVEDVTVSKLKGIVYMIDSSDQFLSQEGRLASIAKDLYNLLSITEKIPNGVDYLFAINKQDLFDSRPVFKVKKMLEEELEKLIKSELGAKGSARGGSGIDNDDDDENAQEFQKEESTRDFWKSVVGANRSFRFELLEGNMEFIGGSVTKGKISNWENWFDEKAVNYAGM</sequence>
<evidence type="ECO:0000256" key="8">
    <source>
        <dbReference type="ARBA" id="ARBA00023134"/>
    </source>
</evidence>
<evidence type="ECO:0000256" key="1">
    <source>
        <dbReference type="ARBA" id="ARBA00004389"/>
    </source>
</evidence>
<evidence type="ECO:0000313" key="14">
    <source>
        <dbReference type="Proteomes" id="UP000195602"/>
    </source>
</evidence>
<proteinExistence type="inferred from homology"/>
<comment type="similarity">
    <text evidence="2">Belongs to the SRP receptor beta subunit family.</text>
</comment>
<reference evidence="13 14" key="1">
    <citation type="submission" date="2017-04" db="EMBL/GenBank/DDBJ databases">
        <title>Draft genome of the yeast Clavispora lusitaniae type strain CBS 6936.</title>
        <authorList>
            <person name="Durrens P."/>
            <person name="Klopp C."/>
            <person name="Biteau N."/>
            <person name="Fitton-Ouhabi V."/>
            <person name="Dementhon K."/>
            <person name="Accoceberry I."/>
            <person name="Sherman D.J."/>
            <person name="Noel T."/>
        </authorList>
    </citation>
    <scope>NUCLEOTIDE SEQUENCE [LARGE SCALE GENOMIC DNA]</scope>
    <source>
        <strain evidence="13 14">CBS 6936</strain>
    </source>
</reference>
<keyword evidence="4 12" id="KW-0812">Transmembrane</keyword>
<evidence type="ECO:0000256" key="5">
    <source>
        <dbReference type="ARBA" id="ARBA00022741"/>
    </source>
</evidence>
<evidence type="ECO:0000256" key="7">
    <source>
        <dbReference type="ARBA" id="ARBA00022989"/>
    </source>
</evidence>
<dbReference type="AlphaFoldDB" id="A0AA91T2I8"/>
<evidence type="ECO:0000256" key="3">
    <source>
        <dbReference type="ARBA" id="ARBA00020256"/>
    </source>
</evidence>
<evidence type="ECO:0000256" key="9">
    <source>
        <dbReference type="ARBA" id="ARBA00023136"/>
    </source>
</evidence>
<dbReference type="EMBL" id="LYUB02000006">
    <property type="protein sequence ID" value="OVF09151.1"/>
    <property type="molecule type" value="Genomic_DNA"/>
</dbReference>
<evidence type="ECO:0000256" key="6">
    <source>
        <dbReference type="ARBA" id="ARBA00022824"/>
    </source>
</evidence>
<keyword evidence="6" id="KW-0256">Endoplasmic reticulum</keyword>
<feature type="transmembrane region" description="Helical" evidence="12">
    <location>
        <begin position="7"/>
        <end position="24"/>
    </location>
</feature>
<evidence type="ECO:0000256" key="12">
    <source>
        <dbReference type="SAM" id="Phobius"/>
    </source>
</evidence>
<evidence type="ECO:0000256" key="2">
    <source>
        <dbReference type="ARBA" id="ARBA00005619"/>
    </source>
</evidence>
<comment type="caution">
    <text evidence="13">The sequence shown here is derived from an EMBL/GenBank/DDBJ whole genome shotgun (WGS) entry which is preliminary data.</text>
</comment>
<feature type="region of interest" description="Disordered" evidence="11">
    <location>
        <begin position="202"/>
        <end position="226"/>
    </location>
</feature>
<evidence type="ECO:0000256" key="4">
    <source>
        <dbReference type="ARBA" id="ARBA00022692"/>
    </source>
</evidence>
<dbReference type="Proteomes" id="UP000195602">
    <property type="component" value="Unassembled WGS sequence"/>
</dbReference>
<name>A0AA91T2I8_CLALS</name>